<gene>
    <name evidence="9" type="ORF">bsdcttw_13430</name>
</gene>
<keyword evidence="5 8" id="KW-1133">Transmembrane helix</keyword>
<keyword evidence="6 7" id="KW-0472">Membrane</keyword>
<accession>A0A7I8DJ05</accession>
<evidence type="ECO:0000256" key="3">
    <source>
        <dbReference type="ARBA" id="ARBA00022475"/>
    </source>
</evidence>
<dbReference type="PIRSF" id="PIRSF500217">
    <property type="entry name" value="AlgI"/>
    <property type="match status" value="1"/>
</dbReference>
<evidence type="ECO:0000256" key="4">
    <source>
        <dbReference type="ARBA" id="ARBA00022692"/>
    </source>
</evidence>
<feature type="transmembrane region" description="Helical" evidence="8">
    <location>
        <begin position="306"/>
        <end position="324"/>
    </location>
</feature>
<dbReference type="Pfam" id="PF03062">
    <property type="entry name" value="MBOAT"/>
    <property type="match status" value="1"/>
</dbReference>
<feature type="transmembrane region" description="Helical" evidence="8">
    <location>
        <begin position="406"/>
        <end position="424"/>
    </location>
</feature>
<keyword evidence="4 8" id="KW-0812">Transmembrane</keyword>
<evidence type="ECO:0000256" key="5">
    <source>
        <dbReference type="ARBA" id="ARBA00022989"/>
    </source>
</evidence>
<evidence type="ECO:0000313" key="10">
    <source>
        <dbReference type="Proteomes" id="UP000515703"/>
    </source>
</evidence>
<dbReference type="InterPro" id="IPR004299">
    <property type="entry name" value="MBOAT_fam"/>
</dbReference>
<dbReference type="PANTHER" id="PTHR13285:SF18">
    <property type="entry name" value="PROTEIN-CYSTEINE N-PALMITOYLTRANSFERASE RASP"/>
    <property type="match status" value="1"/>
</dbReference>
<name>A0A7I8DJ05_9FIRM</name>
<dbReference type="InterPro" id="IPR024194">
    <property type="entry name" value="Ac/AlaTfrase_AlgI/DltB"/>
</dbReference>
<feature type="transmembrane region" description="Helical" evidence="8">
    <location>
        <begin position="6"/>
        <end position="23"/>
    </location>
</feature>
<keyword evidence="7" id="KW-0808">Transferase</keyword>
<feature type="transmembrane region" description="Helical" evidence="8">
    <location>
        <begin position="76"/>
        <end position="97"/>
    </location>
</feature>
<reference evidence="9 10" key="1">
    <citation type="submission" date="2020-08" db="EMBL/GenBank/DDBJ databases">
        <title>Draft genome sequencing of an Anaerocolumna strain isolated from anoxic soil subjected to BSD treatment.</title>
        <authorList>
            <person name="Uek A."/>
            <person name="Tonouchi A."/>
        </authorList>
    </citation>
    <scope>NUCLEOTIDE SEQUENCE [LARGE SCALE GENOMIC DNA]</scope>
    <source>
        <strain evidence="9 10">CTTW</strain>
    </source>
</reference>
<dbReference type="GO" id="GO:0016746">
    <property type="term" value="F:acyltransferase activity"/>
    <property type="evidence" value="ECO:0007669"/>
    <property type="project" value="UniProtKB-KW"/>
</dbReference>
<feature type="transmembrane region" description="Helical" evidence="8">
    <location>
        <begin position="436"/>
        <end position="454"/>
    </location>
</feature>
<keyword evidence="10" id="KW-1185">Reference proteome</keyword>
<dbReference type="PANTHER" id="PTHR13285">
    <property type="entry name" value="ACYLTRANSFERASE"/>
    <property type="match status" value="1"/>
</dbReference>
<evidence type="ECO:0000313" key="9">
    <source>
        <dbReference type="EMBL" id="BCJ98302.1"/>
    </source>
</evidence>
<dbReference type="Proteomes" id="UP000515703">
    <property type="component" value="Chromosome"/>
</dbReference>
<feature type="transmembrane region" description="Helical" evidence="8">
    <location>
        <begin position="118"/>
        <end position="138"/>
    </location>
</feature>
<evidence type="ECO:0000256" key="2">
    <source>
        <dbReference type="ARBA" id="ARBA00010323"/>
    </source>
</evidence>
<dbReference type="RefSeq" id="WP_185258641.1">
    <property type="nucleotide sequence ID" value="NZ_AP023368.1"/>
</dbReference>
<dbReference type="PIRSF" id="PIRSF016636">
    <property type="entry name" value="AlgI_DltB"/>
    <property type="match status" value="1"/>
</dbReference>
<keyword evidence="3 7" id="KW-1003">Cell membrane</keyword>
<evidence type="ECO:0000256" key="8">
    <source>
        <dbReference type="SAM" id="Phobius"/>
    </source>
</evidence>
<dbReference type="GO" id="GO:0042121">
    <property type="term" value="P:alginic acid biosynthetic process"/>
    <property type="evidence" value="ECO:0007669"/>
    <property type="project" value="InterPro"/>
</dbReference>
<organism evidence="9 10">
    <name type="scientific">Anaerocolumna chitinilytica</name>
    <dbReference type="NCBI Taxonomy" id="1727145"/>
    <lineage>
        <taxon>Bacteria</taxon>
        <taxon>Bacillati</taxon>
        <taxon>Bacillota</taxon>
        <taxon>Clostridia</taxon>
        <taxon>Lachnospirales</taxon>
        <taxon>Lachnospiraceae</taxon>
        <taxon>Anaerocolumna</taxon>
    </lineage>
</organism>
<evidence type="ECO:0000256" key="6">
    <source>
        <dbReference type="ARBA" id="ARBA00023136"/>
    </source>
</evidence>
<dbReference type="GO" id="GO:0005886">
    <property type="term" value="C:plasma membrane"/>
    <property type="evidence" value="ECO:0007669"/>
    <property type="project" value="UniProtKB-SubCell"/>
</dbReference>
<reference evidence="9 10" key="2">
    <citation type="submission" date="2020-08" db="EMBL/GenBank/DDBJ databases">
        <authorList>
            <person name="Ueki A."/>
            <person name="Tonouchi A."/>
        </authorList>
    </citation>
    <scope>NUCLEOTIDE SEQUENCE [LARGE SCALE GENOMIC DNA]</scope>
    <source>
        <strain evidence="9 10">CTTW</strain>
    </source>
</reference>
<dbReference type="InterPro" id="IPR051085">
    <property type="entry name" value="MB_O-acyltransferase"/>
</dbReference>
<feature type="transmembrane region" description="Helical" evidence="8">
    <location>
        <begin position="220"/>
        <end position="243"/>
    </location>
</feature>
<feature type="transmembrane region" description="Helical" evidence="8">
    <location>
        <begin position="30"/>
        <end position="56"/>
    </location>
</feature>
<keyword evidence="7" id="KW-0012">Acyltransferase</keyword>
<sequence>MVFSSLEFIFRFLPIFLIIYYLVPARFRNIVLLIGSVIFYTLGDYKYLILLILAAIVNYISAKNIRHEAVPSKKKAWLIAALIYNFGMLFFFKYVNFTIENINGLLHIFSPHIHLSNLRMGLPLGISFYTFQAVSYLVDVYRGEIEEEPSLYHLTIYLFMFPKLVSGPITPYKEIREQLTYRRIPSFKVEEGLKVFTIGLAMKVLLADRIAILWNDIQTIGFISISTPLAWLGAFGYTLQLYFDFHGYTLMAIGIGKMLGFELPLNFIHPYMSKSITEFWRRWHITLGRWFKDYIYIPLGGNRKGTGRLILNLLIVWLFTGLWHGASWNYILWGLSLFLLILLEKLWMKPYLDKSRVLARLYMLFVIPVTWMLFAINNFEDMGTYLGRMFHLVSGVNVNNGDFVKYLGQYKWLFLVGIFFCFPYGQRWFEKHKHNFFSTVILFFVFWYCIYQLANGINNPFLYFQF</sequence>
<dbReference type="EMBL" id="AP023368">
    <property type="protein sequence ID" value="BCJ98302.1"/>
    <property type="molecule type" value="Genomic_DNA"/>
</dbReference>
<comment type="subcellular location">
    <subcellularLocation>
        <location evidence="1">Cell membrane</location>
        <topology evidence="1">Multi-pass membrane protein</topology>
    </subcellularLocation>
</comment>
<comment type="similarity">
    <text evidence="2 7">Belongs to the membrane-bound acyltransferase family.</text>
</comment>
<evidence type="ECO:0000256" key="7">
    <source>
        <dbReference type="PIRNR" id="PIRNR016636"/>
    </source>
</evidence>
<proteinExistence type="inferred from homology"/>
<protein>
    <submittedName>
        <fullName evidence="9">Alginate regulatory protein</fullName>
    </submittedName>
</protein>
<feature type="transmembrane region" description="Helical" evidence="8">
    <location>
        <begin position="359"/>
        <end position="379"/>
    </location>
</feature>
<evidence type="ECO:0000256" key="1">
    <source>
        <dbReference type="ARBA" id="ARBA00004651"/>
    </source>
</evidence>
<dbReference type="KEGG" id="acht:bsdcttw_13430"/>
<feature type="transmembrane region" description="Helical" evidence="8">
    <location>
        <begin position="330"/>
        <end position="347"/>
    </location>
</feature>
<dbReference type="AlphaFoldDB" id="A0A7I8DJ05"/>
<dbReference type="InterPro" id="IPR028362">
    <property type="entry name" value="AlgI"/>
</dbReference>